<dbReference type="EMBL" id="JAYFUM010000005">
    <property type="protein sequence ID" value="MEA5138417.1"/>
    <property type="molecule type" value="Genomic_DNA"/>
</dbReference>
<dbReference type="RefSeq" id="WP_323295585.1">
    <property type="nucleotide sequence ID" value="NZ_JAYFUM010000005.1"/>
</dbReference>
<evidence type="ECO:0000313" key="2">
    <source>
        <dbReference type="EMBL" id="MEA5138417.1"/>
    </source>
</evidence>
<dbReference type="Pfam" id="PF05523">
    <property type="entry name" value="FdtA"/>
    <property type="match status" value="1"/>
</dbReference>
<dbReference type="CDD" id="cd20292">
    <property type="entry name" value="cupin_QdtA-like"/>
    <property type="match status" value="1"/>
</dbReference>
<organism evidence="2 3">
    <name type="scientific">Arcicella rigui</name>
    <dbReference type="NCBI Taxonomy" id="797020"/>
    <lineage>
        <taxon>Bacteria</taxon>
        <taxon>Pseudomonadati</taxon>
        <taxon>Bacteroidota</taxon>
        <taxon>Cytophagia</taxon>
        <taxon>Cytophagales</taxon>
        <taxon>Flectobacillaceae</taxon>
        <taxon>Arcicella</taxon>
    </lineage>
</organism>
<keyword evidence="3" id="KW-1185">Reference proteome</keyword>
<gene>
    <name evidence="2" type="ORF">VB248_04715</name>
</gene>
<name>A0ABU5Q750_9BACT</name>
<proteinExistence type="predicted"/>
<comment type="caution">
    <text evidence="2">The sequence shown here is derived from an EMBL/GenBank/DDBJ whole genome shotgun (WGS) entry which is preliminary data.</text>
</comment>
<accession>A0ABU5Q750</accession>
<reference evidence="2 3" key="1">
    <citation type="submission" date="2023-12" db="EMBL/GenBank/DDBJ databases">
        <title>Novel species of the genus Arcicella isolated from rivers.</title>
        <authorList>
            <person name="Lu H."/>
        </authorList>
    </citation>
    <scope>NUCLEOTIDE SEQUENCE [LARGE SCALE GENOMIC DNA]</scope>
    <source>
        <strain evidence="2 3">KCTC 23307</strain>
    </source>
</reference>
<dbReference type="Proteomes" id="UP001302949">
    <property type="component" value="Unassembled WGS sequence"/>
</dbReference>
<feature type="domain" description="Sugar 3,4-ketoisomerase QdtA cupin" evidence="1">
    <location>
        <begin position="3"/>
        <end position="125"/>
    </location>
</feature>
<dbReference type="Gene3D" id="2.60.120.10">
    <property type="entry name" value="Jelly Rolls"/>
    <property type="match status" value="1"/>
</dbReference>
<dbReference type="InterPro" id="IPR011051">
    <property type="entry name" value="RmlC_Cupin_sf"/>
</dbReference>
<protein>
    <submittedName>
        <fullName evidence="2">FdtA/QdtA family cupin domain-containing protein</fullName>
    </submittedName>
</protein>
<evidence type="ECO:0000259" key="1">
    <source>
        <dbReference type="Pfam" id="PF05523"/>
    </source>
</evidence>
<evidence type="ECO:0000313" key="3">
    <source>
        <dbReference type="Proteomes" id="UP001302949"/>
    </source>
</evidence>
<sequence>MSKFLELQCFDSETGSLTVFEKHLPGCIKRVFYIHCEAGKVRGGHRHKKTWQAITCLTGSCRIYVNDGKQEMEYFLTSPEQCLILHPEDWHIMDSFSESCILLVLANEFYDASDYIDEPYPFTNISKNADTFS</sequence>
<dbReference type="SUPFAM" id="SSF51182">
    <property type="entry name" value="RmlC-like cupins"/>
    <property type="match status" value="1"/>
</dbReference>
<dbReference type="InterPro" id="IPR008894">
    <property type="entry name" value="QdtA_cupin_dom"/>
</dbReference>
<dbReference type="InterPro" id="IPR014710">
    <property type="entry name" value="RmlC-like_jellyroll"/>
</dbReference>